<comment type="caution">
    <text evidence="2">The sequence shown here is derived from an EMBL/GenBank/DDBJ whole genome shotgun (WGS) entry which is preliminary data.</text>
</comment>
<evidence type="ECO:0000313" key="3">
    <source>
        <dbReference type="Proteomes" id="UP000566819"/>
    </source>
</evidence>
<dbReference type="PANTHER" id="PTHR33112:SF9">
    <property type="entry name" value="HETEROKARYON INCOMPATIBILITY DOMAIN-CONTAINING PROTEIN"/>
    <property type="match status" value="1"/>
</dbReference>
<reference evidence="2 3" key="1">
    <citation type="submission" date="2020-03" db="EMBL/GenBank/DDBJ databases">
        <title>Draft Genome Sequence of Cudoniella acicularis.</title>
        <authorList>
            <person name="Buettner E."/>
            <person name="Kellner H."/>
        </authorList>
    </citation>
    <scope>NUCLEOTIDE SEQUENCE [LARGE SCALE GENOMIC DNA]</scope>
    <source>
        <strain evidence="2 3">DSM 108380</strain>
    </source>
</reference>
<dbReference type="OrthoDB" id="5125733at2759"/>
<dbReference type="InterPro" id="IPR010730">
    <property type="entry name" value="HET"/>
</dbReference>
<proteinExistence type="predicted"/>
<dbReference type="Proteomes" id="UP000566819">
    <property type="component" value="Unassembled WGS sequence"/>
</dbReference>
<name>A0A8H4RA32_9HELO</name>
<sequence>MSPNTQCMPTSNLERRSQALLFVGSKTKEIRLIESTPEQFDIKYAALSYCWGGVDFLKTTMSTFASRKQHISWEQLSVVVQDAITFSYRLDIQYIWVDSLCIIQDNELDWQVESSNMANIYENAYITIGAVSSPNANVSFLNAKRVRSPSEVFESQIPLRGSGSRLLRSRPRSSQYLSNLCHGPLSTRGWACQEAILSRRIIQFTSTEAKWQCNSESLCECSTYSAFGKLSVRTWAPSAAYETWHQIVHDYSQRQLTIDADKLPAISGIAAKIQQNVSSVYLAGLWKDNLVSDLCWSCPINTPPGHPIVCLSSETGKLKMSPSWSWASINEAVSYLDPPPKVKATSFVSLVACKCDLATLNPYGEVYGSILTMRVPCFQAILEVADPFRKNTYQLKYLNESWKFWPDCLLQAKKPSQKSHNGVDMVDRHWMLRASQNTSQISSPPVKDPEPFTAAVLCLLIRCYRYKGFSKTNYNILVVGKSLLKPGCYERLGYCTAYTDSKVWLQTTKPEAVTLV</sequence>
<dbReference type="PANTHER" id="PTHR33112">
    <property type="entry name" value="DOMAIN PROTEIN, PUTATIVE-RELATED"/>
    <property type="match status" value="1"/>
</dbReference>
<evidence type="ECO:0000313" key="2">
    <source>
        <dbReference type="EMBL" id="KAF4625143.1"/>
    </source>
</evidence>
<evidence type="ECO:0000259" key="1">
    <source>
        <dbReference type="Pfam" id="PF06985"/>
    </source>
</evidence>
<protein>
    <recommendedName>
        <fullName evidence="1">Heterokaryon incompatibility domain-containing protein</fullName>
    </recommendedName>
</protein>
<organism evidence="2 3">
    <name type="scientific">Cudoniella acicularis</name>
    <dbReference type="NCBI Taxonomy" id="354080"/>
    <lineage>
        <taxon>Eukaryota</taxon>
        <taxon>Fungi</taxon>
        <taxon>Dikarya</taxon>
        <taxon>Ascomycota</taxon>
        <taxon>Pezizomycotina</taxon>
        <taxon>Leotiomycetes</taxon>
        <taxon>Helotiales</taxon>
        <taxon>Tricladiaceae</taxon>
        <taxon>Cudoniella</taxon>
    </lineage>
</organism>
<dbReference type="AlphaFoldDB" id="A0A8H4RA32"/>
<accession>A0A8H4RA32</accession>
<keyword evidence="3" id="KW-1185">Reference proteome</keyword>
<dbReference type="Pfam" id="PF06985">
    <property type="entry name" value="HET"/>
    <property type="match status" value="1"/>
</dbReference>
<feature type="domain" description="Heterokaryon incompatibility" evidence="1">
    <location>
        <begin position="44"/>
        <end position="194"/>
    </location>
</feature>
<gene>
    <name evidence="2" type="ORF">G7Y89_g13026</name>
</gene>
<dbReference type="EMBL" id="JAAMPI010001454">
    <property type="protein sequence ID" value="KAF4625143.1"/>
    <property type="molecule type" value="Genomic_DNA"/>
</dbReference>